<evidence type="ECO:0000259" key="1">
    <source>
        <dbReference type="Pfam" id="PF05050"/>
    </source>
</evidence>
<dbReference type="PANTHER" id="PTHR34203">
    <property type="entry name" value="METHYLTRANSFERASE, FKBM FAMILY PROTEIN"/>
    <property type="match status" value="1"/>
</dbReference>
<dbReference type="PANTHER" id="PTHR34203:SF15">
    <property type="entry name" value="SLL1173 PROTEIN"/>
    <property type="match status" value="1"/>
</dbReference>
<protein>
    <submittedName>
        <fullName evidence="2">FkbM family methyltransferase</fullName>
    </submittedName>
</protein>
<feature type="domain" description="Methyltransferase FkbM" evidence="1">
    <location>
        <begin position="70"/>
        <end position="224"/>
    </location>
</feature>
<reference evidence="2 3" key="1">
    <citation type="journal article" date="2015" name="Int. J. Syst. Evol. Microbiol.">
        <title>Roseomonas oryzae sp. nov., isolated from paddy rhizosphere soil.</title>
        <authorList>
            <person name="Ramaprasad E.V."/>
            <person name="Sasikala Ch."/>
            <person name="Ramana Ch.V."/>
        </authorList>
    </citation>
    <scope>NUCLEOTIDE SEQUENCE [LARGE SCALE GENOMIC DNA]</scope>
    <source>
        <strain evidence="2 3">KCTC 42542</strain>
    </source>
</reference>
<dbReference type="CDD" id="cd02440">
    <property type="entry name" value="AdoMet_MTases"/>
    <property type="match status" value="1"/>
</dbReference>
<dbReference type="SUPFAM" id="SSF53335">
    <property type="entry name" value="S-adenosyl-L-methionine-dependent methyltransferases"/>
    <property type="match status" value="1"/>
</dbReference>
<keyword evidence="3" id="KW-1185">Reference proteome</keyword>
<organism evidence="2 3">
    <name type="scientific">Teichococcus oryzae</name>
    <dbReference type="NCBI Taxonomy" id="1608942"/>
    <lineage>
        <taxon>Bacteria</taxon>
        <taxon>Pseudomonadati</taxon>
        <taxon>Pseudomonadota</taxon>
        <taxon>Alphaproteobacteria</taxon>
        <taxon>Acetobacterales</taxon>
        <taxon>Roseomonadaceae</taxon>
        <taxon>Roseomonas</taxon>
    </lineage>
</organism>
<dbReference type="AlphaFoldDB" id="A0A5B2TI62"/>
<sequence length="289" mass="31251">MFLKLMMRSPALAPAPAAGWQDRCGRTLMRIRQLAEAARIAFPAILLLGTTRMNETGFLSALHRPGTLVDVGAHDGLLTLPLSRLPGARVLAFEPLPSAFARLSAACAGLSQVELFPQALGDAAGSLVLSMPLLEGVPQEQWASTTKDYAGFGPAVGVERHVVPVITLDSLELADVSAIKVDAEGAEYEVLRGARGTLRRCRPVLTLELEERHREGCTFAVPAFLDALDYATCFALDGRWHPASALDRATMQRASPDPSVFAASDPYVFTFFAWPREREAEALRLLPMA</sequence>
<accession>A0A5B2TI62</accession>
<dbReference type="InterPro" id="IPR006342">
    <property type="entry name" value="FkbM_mtfrase"/>
</dbReference>
<name>A0A5B2TI62_9PROT</name>
<keyword evidence="2" id="KW-0808">Transferase</keyword>
<keyword evidence="2" id="KW-0489">Methyltransferase</keyword>
<dbReference type="Proteomes" id="UP000322110">
    <property type="component" value="Unassembled WGS sequence"/>
</dbReference>
<dbReference type="EMBL" id="VUKA01000002">
    <property type="protein sequence ID" value="KAA2213695.1"/>
    <property type="molecule type" value="Genomic_DNA"/>
</dbReference>
<dbReference type="NCBIfam" id="TIGR01444">
    <property type="entry name" value="fkbM_fam"/>
    <property type="match status" value="1"/>
</dbReference>
<dbReference type="InterPro" id="IPR029063">
    <property type="entry name" value="SAM-dependent_MTases_sf"/>
</dbReference>
<proteinExistence type="predicted"/>
<dbReference type="GO" id="GO:0008168">
    <property type="term" value="F:methyltransferase activity"/>
    <property type="evidence" value="ECO:0007669"/>
    <property type="project" value="UniProtKB-KW"/>
</dbReference>
<dbReference type="InterPro" id="IPR052514">
    <property type="entry name" value="SAM-dependent_MTase"/>
</dbReference>
<gene>
    <name evidence="2" type="ORF">F0Q34_06385</name>
</gene>
<dbReference type="GO" id="GO:0032259">
    <property type="term" value="P:methylation"/>
    <property type="evidence" value="ECO:0007669"/>
    <property type="project" value="UniProtKB-KW"/>
</dbReference>
<comment type="caution">
    <text evidence="2">The sequence shown here is derived from an EMBL/GenBank/DDBJ whole genome shotgun (WGS) entry which is preliminary data.</text>
</comment>
<evidence type="ECO:0000313" key="3">
    <source>
        <dbReference type="Proteomes" id="UP000322110"/>
    </source>
</evidence>
<dbReference type="Gene3D" id="3.40.50.150">
    <property type="entry name" value="Vaccinia Virus protein VP39"/>
    <property type="match status" value="1"/>
</dbReference>
<evidence type="ECO:0000313" key="2">
    <source>
        <dbReference type="EMBL" id="KAA2213695.1"/>
    </source>
</evidence>
<dbReference type="Pfam" id="PF05050">
    <property type="entry name" value="Methyltransf_21"/>
    <property type="match status" value="1"/>
</dbReference>